<gene>
    <name evidence="2" type="ORF">BCR34DRAFT_627743</name>
</gene>
<dbReference type="OrthoDB" id="5371646at2759"/>
<dbReference type="Proteomes" id="UP000193144">
    <property type="component" value="Unassembled WGS sequence"/>
</dbReference>
<proteinExistence type="predicted"/>
<dbReference type="AlphaFoldDB" id="A0A1Y1YU63"/>
<accession>A0A1Y1YU63</accession>
<feature type="region of interest" description="Disordered" evidence="1">
    <location>
        <begin position="86"/>
        <end position="312"/>
    </location>
</feature>
<dbReference type="EMBL" id="MCFA01000169">
    <property type="protein sequence ID" value="ORY01509.1"/>
    <property type="molecule type" value="Genomic_DNA"/>
</dbReference>
<evidence type="ECO:0000313" key="2">
    <source>
        <dbReference type="EMBL" id="ORY01509.1"/>
    </source>
</evidence>
<dbReference type="STRING" id="1231657.A0A1Y1YU63"/>
<evidence type="ECO:0000256" key="1">
    <source>
        <dbReference type="SAM" id="MobiDB-lite"/>
    </source>
</evidence>
<feature type="compositionally biased region" description="Polar residues" evidence="1">
    <location>
        <begin position="238"/>
        <end position="247"/>
    </location>
</feature>
<organism evidence="2 3">
    <name type="scientific">Clohesyomyces aquaticus</name>
    <dbReference type="NCBI Taxonomy" id="1231657"/>
    <lineage>
        <taxon>Eukaryota</taxon>
        <taxon>Fungi</taxon>
        <taxon>Dikarya</taxon>
        <taxon>Ascomycota</taxon>
        <taxon>Pezizomycotina</taxon>
        <taxon>Dothideomycetes</taxon>
        <taxon>Pleosporomycetidae</taxon>
        <taxon>Pleosporales</taxon>
        <taxon>Lindgomycetaceae</taxon>
        <taxon>Clohesyomyces</taxon>
    </lineage>
</organism>
<evidence type="ECO:0000313" key="3">
    <source>
        <dbReference type="Proteomes" id="UP000193144"/>
    </source>
</evidence>
<protein>
    <submittedName>
        <fullName evidence="2">Uncharacterized protein</fullName>
    </submittedName>
</protein>
<keyword evidence="3" id="KW-1185">Reference proteome</keyword>
<feature type="compositionally biased region" description="Basic and acidic residues" evidence="1">
    <location>
        <begin position="275"/>
        <end position="292"/>
    </location>
</feature>
<comment type="caution">
    <text evidence="2">The sequence shown here is derived from an EMBL/GenBank/DDBJ whole genome shotgun (WGS) entry which is preliminary data.</text>
</comment>
<sequence length="312" mass="33992">MEPAQDSPWAEHEKVYLLAEIIKAAPISSHVLLGLIRDYNIQPKWNDIALPRGRTMRSSQGAFQSMAATYTPEYRQGPQLPAPITYSGPEIPKKRPLQPDTQTPIGRLLQPRPPHAFPQEFVSGPTYHQQIPPVGEPANKKKRGRPTRAEAQARADAAAARGEPYPAPSRKRQSTVTTEPSPGETRPLGGSPPGLVPGAPPGSITPQHRQAERAAESSSGKKKRGKPTPLELEKSQREPSGTESPSAFGSAPGDPSRRPYSAAFTPISAPLPSATEDRDRDRDRDRDVRMEGVEESQPRTNTPHSFKDTVGI</sequence>
<name>A0A1Y1YU63_9PLEO</name>
<reference evidence="2 3" key="1">
    <citation type="submission" date="2016-07" db="EMBL/GenBank/DDBJ databases">
        <title>Pervasive Adenine N6-methylation of Active Genes in Fungi.</title>
        <authorList>
            <consortium name="DOE Joint Genome Institute"/>
            <person name="Mondo S.J."/>
            <person name="Dannebaum R.O."/>
            <person name="Kuo R.C."/>
            <person name="Labutti K."/>
            <person name="Haridas S."/>
            <person name="Kuo A."/>
            <person name="Salamov A."/>
            <person name="Ahrendt S.R."/>
            <person name="Lipzen A."/>
            <person name="Sullivan W."/>
            <person name="Andreopoulos W.B."/>
            <person name="Clum A."/>
            <person name="Lindquist E."/>
            <person name="Daum C."/>
            <person name="Ramamoorthy G.K."/>
            <person name="Gryganskyi A."/>
            <person name="Culley D."/>
            <person name="Magnuson J.K."/>
            <person name="James T.Y."/>
            <person name="O'Malley M.A."/>
            <person name="Stajich J.E."/>
            <person name="Spatafora J.W."/>
            <person name="Visel A."/>
            <person name="Grigoriev I.V."/>
        </authorList>
    </citation>
    <scope>NUCLEOTIDE SEQUENCE [LARGE SCALE GENOMIC DNA]</scope>
    <source>
        <strain evidence="2 3">CBS 115471</strain>
    </source>
</reference>